<comment type="cofactor">
    <cofactor evidence="1">
        <name>Fe cation</name>
        <dbReference type="ChEBI" id="CHEBI:24875"/>
    </cofactor>
</comment>
<gene>
    <name evidence="5" type="ORF">BC936DRAFT_148992</name>
</gene>
<dbReference type="Gene3D" id="2.60.120.620">
    <property type="entry name" value="q2cbj1_9rhob like domain"/>
    <property type="match status" value="1"/>
</dbReference>
<name>A0A433D1U2_9FUNG</name>
<dbReference type="GO" id="GO:0046872">
    <property type="term" value="F:metal ion binding"/>
    <property type="evidence" value="ECO:0007669"/>
    <property type="project" value="UniProtKB-KW"/>
</dbReference>
<dbReference type="InterPro" id="IPR008775">
    <property type="entry name" value="Phytyl_CoA_dOase-like"/>
</dbReference>
<evidence type="ECO:0000313" key="6">
    <source>
        <dbReference type="Proteomes" id="UP000268093"/>
    </source>
</evidence>
<comment type="similarity">
    <text evidence="2">Belongs to the PhyH family.</text>
</comment>
<sequence>MATDTTFTLSQEQLKKVCTSNADISEYHPTVAFEQDGYLVIPNFFTLGEASKLKSQATKLLEEFSLEGHPMTKFSTGQGEEAKHVGDDYFLDSGDKIRFFFEENAFDNQGQLKVDKTKAINKIGHALHELDPIFHAFTLTPSMSKMARDVGFRQPKLLQSMVIFKVDRYCIETKARALRAFEERAEQPYIGGKVPAHQDSTFLHTNPVSATGFWFALEDCTEENGCLWFLPGSHKDVPITRRFVRDPSGRGTTFIGNEELVVDDSKFVKTECKAVAIHLHLPHDRGRVRLR</sequence>
<proteinExistence type="inferred from homology"/>
<accession>A0A433D1U2</accession>
<keyword evidence="5" id="KW-0560">Oxidoreductase</keyword>
<evidence type="ECO:0000256" key="3">
    <source>
        <dbReference type="ARBA" id="ARBA00022723"/>
    </source>
</evidence>
<evidence type="ECO:0000256" key="2">
    <source>
        <dbReference type="ARBA" id="ARBA00005830"/>
    </source>
</evidence>
<dbReference type="EMBL" id="RBNI01008313">
    <property type="protein sequence ID" value="RUP44800.1"/>
    <property type="molecule type" value="Genomic_DNA"/>
</dbReference>
<keyword evidence="3" id="KW-0479">Metal-binding</keyword>
<dbReference type="OrthoDB" id="445007at2759"/>
<evidence type="ECO:0000256" key="4">
    <source>
        <dbReference type="ARBA" id="ARBA00023004"/>
    </source>
</evidence>
<comment type="caution">
    <text evidence="5">The sequence shown here is derived from an EMBL/GenBank/DDBJ whole genome shotgun (WGS) entry which is preliminary data.</text>
</comment>
<dbReference type="Proteomes" id="UP000268093">
    <property type="component" value="Unassembled WGS sequence"/>
</dbReference>
<dbReference type="AlphaFoldDB" id="A0A433D1U2"/>
<evidence type="ECO:0000313" key="5">
    <source>
        <dbReference type="EMBL" id="RUP44800.1"/>
    </source>
</evidence>
<dbReference type="Pfam" id="PF05721">
    <property type="entry name" value="PhyH"/>
    <property type="match status" value="1"/>
</dbReference>
<dbReference type="GO" id="GO:0051213">
    <property type="term" value="F:dioxygenase activity"/>
    <property type="evidence" value="ECO:0007669"/>
    <property type="project" value="UniProtKB-KW"/>
</dbReference>
<organism evidence="5 6">
    <name type="scientific">Jimgerdemannia flammicorona</name>
    <dbReference type="NCBI Taxonomy" id="994334"/>
    <lineage>
        <taxon>Eukaryota</taxon>
        <taxon>Fungi</taxon>
        <taxon>Fungi incertae sedis</taxon>
        <taxon>Mucoromycota</taxon>
        <taxon>Mucoromycotina</taxon>
        <taxon>Endogonomycetes</taxon>
        <taxon>Endogonales</taxon>
        <taxon>Endogonaceae</taxon>
        <taxon>Jimgerdemannia</taxon>
    </lineage>
</organism>
<reference evidence="5 6" key="1">
    <citation type="journal article" date="2018" name="New Phytol.">
        <title>Phylogenomics of Endogonaceae and evolution of mycorrhizas within Mucoromycota.</title>
        <authorList>
            <person name="Chang Y."/>
            <person name="Desiro A."/>
            <person name="Na H."/>
            <person name="Sandor L."/>
            <person name="Lipzen A."/>
            <person name="Clum A."/>
            <person name="Barry K."/>
            <person name="Grigoriev I.V."/>
            <person name="Martin F.M."/>
            <person name="Stajich J.E."/>
            <person name="Smith M.E."/>
            <person name="Bonito G."/>
            <person name="Spatafora J.W."/>
        </authorList>
    </citation>
    <scope>NUCLEOTIDE SEQUENCE [LARGE SCALE GENOMIC DNA]</scope>
    <source>
        <strain evidence="5 6">GMNB39</strain>
    </source>
</reference>
<keyword evidence="5" id="KW-0223">Dioxygenase</keyword>
<evidence type="ECO:0000256" key="1">
    <source>
        <dbReference type="ARBA" id="ARBA00001962"/>
    </source>
</evidence>
<dbReference type="SUPFAM" id="SSF51197">
    <property type="entry name" value="Clavaminate synthase-like"/>
    <property type="match status" value="1"/>
</dbReference>
<dbReference type="PANTHER" id="PTHR20883">
    <property type="entry name" value="PHYTANOYL-COA DIOXYGENASE DOMAIN CONTAINING 1"/>
    <property type="match status" value="1"/>
</dbReference>
<keyword evidence="4" id="KW-0408">Iron</keyword>
<dbReference type="PANTHER" id="PTHR20883:SF15">
    <property type="entry name" value="PHYTANOYL-COA DIOXYGENASE DOMAIN-CONTAINING PROTEIN 1"/>
    <property type="match status" value="1"/>
</dbReference>
<keyword evidence="6" id="KW-1185">Reference proteome</keyword>
<protein>
    <submittedName>
        <fullName evidence="5">Phytanoyl-CoA dioxygenase</fullName>
    </submittedName>
</protein>